<reference evidence="2" key="1">
    <citation type="submission" date="2016-11" db="UniProtKB">
        <authorList>
            <consortium name="WormBaseParasite"/>
        </authorList>
    </citation>
    <scope>IDENTIFICATION</scope>
    <source>
        <strain evidence="2">KR3021</strain>
    </source>
</reference>
<protein>
    <submittedName>
        <fullName evidence="2">Peroxisomal 2,4-dienoyl-CoA reductase</fullName>
    </submittedName>
</protein>
<proteinExistence type="predicted"/>
<evidence type="ECO:0000313" key="1">
    <source>
        <dbReference type="Proteomes" id="UP000095286"/>
    </source>
</evidence>
<accession>A0AC35UI71</accession>
<name>A0AC35UI71_9BILA</name>
<evidence type="ECO:0000313" key="2">
    <source>
        <dbReference type="WBParaSite" id="RSKR_0001160500.1"/>
    </source>
</evidence>
<sequence>MACPNPEQFFKIRDDVALKDGTYNGKVVLITGGGSGLGKQAAIKFSKLGGMVVIASRKLDILKKAAEEISQISGNKVLPIQMDVRDAKAVSAAVDEIEKVFGRLPDVCLNNSAANFISATERLSPNAINVIVEIVLIGTANVTLEIGRRIIKKKSQGCVFAFISTLYASSTAEFTVASGMAKSGIENLSRSLCSEWGKYGMRFNVIAPGGIPTEGAFGALSFLSMEDSIEVAKKKVPCGRLGTADELGNLITFICSDYCSWLNGSLITFDGGAHLFGNGGAIANGDLHRFDSDEWDTIEKVIRGRAHKNKL</sequence>
<dbReference type="Proteomes" id="UP000095286">
    <property type="component" value="Unplaced"/>
</dbReference>
<organism evidence="1 2">
    <name type="scientific">Rhabditophanes sp. KR3021</name>
    <dbReference type="NCBI Taxonomy" id="114890"/>
    <lineage>
        <taxon>Eukaryota</taxon>
        <taxon>Metazoa</taxon>
        <taxon>Ecdysozoa</taxon>
        <taxon>Nematoda</taxon>
        <taxon>Chromadorea</taxon>
        <taxon>Rhabditida</taxon>
        <taxon>Tylenchina</taxon>
        <taxon>Panagrolaimomorpha</taxon>
        <taxon>Strongyloidoidea</taxon>
        <taxon>Alloionematidae</taxon>
        <taxon>Rhabditophanes</taxon>
    </lineage>
</organism>
<dbReference type="WBParaSite" id="RSKR_0001160500.1">
    <property type="protein sequence ID" value="RSKR_0001160500.1"/>
    <property type="gene ID" value="RSKR_0001160500"/>
</dbReference>